<evidence type="ECO:0000313" key="1">
    <source>
        <dbReference type="EMBL" id="PWN48777.1"/>
    </source>
</evidence>
<organism evidence="1 2">
    <name type="scientific">Violaceomyces palustris</name>
    <dbReference type="NCBI Taxonomy" id="1673888"/>
    <lineage>
        <taxon>Eukaryota</taxon>
        <taxon>Fungi</taxon>
        <taxon>Dikarya</taxon>
        <taxon>Basidiomycota</taxon>
        <taxon>Ustilaginomycotina</taxon>
        <taxon>Ustilaginomycetes</taxon>
        <taxon>Violaceomycetales</taxon>
        <taxon>Violaceomycetaceae</taxon>
        <taxon>Violaceomyces</taxon>
    </lineage>
</organism>
<gene>
    <name evidence="1" type="ORF">IE53DRAFT_370316</name>
</gene>
<proteinExistence type="predicted"/>
<dbReference type="Proteomes" id="UP000245626">
    <property type="component" value="Unassembled WGS sequence"/>
</dbReference>
<keyword evidence="2" id="KW-1185">Reference proteome</keyword>
<sequence length="1324" mass="147712">MEPSLESVFFKVEPLDQDKPYILPSLQTVLKPFEISAPVGIPLDPTQRLDDDNLQRRFLIPRLPPSESLETSSKTNDSSRDLVLEGFFDRFQALSAQGLSQQGLPGLPAFPTSLAHHDSPVSSSEIENEPSSDEYESEKDEGLDLFQGRSMLTWTRSTSEGDPVSLLSDVGYLEISGINQDSRLFEAFLESSLEQKPTGPSEDGDKRFRPAPVYPVKKAIESLRITAATGSSSSLFHWDPSSARFDWGSTMMMRRLKREQVKQAKAKALQQQKKRKGKAKEMRPSDSLLQNLESWWGKERVEGFTLSTSDSVIQRFLLVGTMLRRIDERISEIRQAESAVREAHAFAFALESVMTWLKEELALWAGNDLLGSEAQGVEGEKCTNVGSEEILNAWAGLEHVAEIVESLGELLHCKYTRLPPFKPLPFIRTSSIILSHLHSNLVAALESHTPPLVRAILAFLLEQTSRNWRDDVLRWVAWPGYESERTGELGFESSSGVAPSGGLRHSKRATPWSGAEIEWALDERGEEDVGYTLRPSGVPSFISLSTARDLLEAGRALRLLKKAVPQDHPLVRKCSVSRIPTPGDQESKHLPVPVPTWIWDDTEADMIQAAVRREVSLMRKEIAVWRRKGGPHGTQSASSDICMLSAGVQFVEDELRPRMASGRLDSITEFENVVTLDSKSPSTQGLPSTVDRFSDMLKLFDSTPLLSPTVPVPPSFGSMEDDRGARSEAKEVQTLVMDTKRDSLVEFLADYLSADQKYAKKGSVPQCRTSAILPSFDLISKRSLVDPLLHWSRLINSALISVFFRDLGLGTYLDTCRQFLLLGSDFFSTRIIASLFEDGRDGSLSFASVRRERKGDIKENDLGIALSRKLTSDGSWPPNDAVLSSSLNSAVLETVSAMRAEHEQRVLLHGKRGSGASGLALRDLDERLSFAVVEPPISQEKRRLEGWQDPHSIEALDWLTLSFHPPPLISPLLTQMAQSKYQRLWNLLLRISRVKVALVFIFTYTFKSSRHGARRSARKDHDSDELRPPIFSDPLNAGYQLLYRFRLDAQHFLNAYASYVIDIGIEEKWLRFQRRLKQLRRDAEGRDDEAFGRQSKMGATSDFEGIDAGILDGAEDVSTNGGEGGGGGGTFELKDVFSLARYHENILDKMLETCFLKQRQRSINKVINSLLQIILDFARAIHDLGRGLVSEALASSTMKTLHKRFQSRLSILLRGLQLVRERGGGVKRIQQQQQQQLESLEAATGRAIKTAEGVEGLGRAQSRSGRDGAAISAADAEMQRQEAEAEADLRMLEDDHRETLTGSEAQSIEIFMTRLDLLGRSSAW</sequence>
<evidence type="ECO:0000313" key="2">
    <source>
        <dbReference type="Proteomes" id="UP000245626"/>
    </source>
</evidence>
<reference evidence="1 2" key="1">
    <citation type="journal article" date="2018" name="Mol. Biol. Evol.">
        <title>Broad Genomic Sampling Reveals a Smut Pathogenic Ancestry of the Fungal Clade Ustilaginomycotina.</title>
        <authorList>
            <person name="Kijpornyongpan T."/>
            <person name="Mondo S.J."/>
            <person name="Barry K."/>
            <person name="Sandor L."/>
            <person name="Lee J."/>
            <person name="Lipzen A."/>
            <person name="Pangilinan J."/>
            <person name="LaButti K."/>
            <person name="Hainaut M."/>
            <person name="Henrissat B."/>
            <person name="Grigoriev I.V."/>
            <person name="Spatafora J.W."/>
            <person name="Aime M.C."/>
        </authorList>
    </citation>
    <scope>NUCLEOTIDE SEQUENCE [LARGE SCALE GENOMIC DNA]</scope>
    <source>
        <strain evidence="1 2">SA 807</strain>
    </source>
</reference>
<name>A0ACD0NSP7_9BASI</name>
<dbReference type="EMBL" id="KZ820144">
    <property type="protein sequence ID" value="PWN48777.1"/>
    <property type="molecule type" value="Genomic_DNA"/>
</dbReference>
<protein>
    <submittedName>
        <fullName evidence="1">Uncharacterized protein</fullName>
    </submittedName>
</protein>
<accession>A0ACD0NSP7</accession>